<feature type="compositionally biased region" description="Polar residues" evidence="1">
    <location>
        <begin position="385"/>
        <end position="457"/>
    </location>
</feature>
<protein>
    <submittedName>
        <fullName evidence="2 4">Uncharacterized protein</fullName>
    </submittedName>
</protein>
<evidence type="ECO:0000313" key="3">
    <source>
        <dbReference type="Proteomes" id="UP000504636"/>
    </source>
</evidence>
<proteinExistence type="predicted"/>
<organism evidence="2">
    <name type="scientific">Mytilinidion resinicola</name>
    <dbReference type="NCBI Taxonomy" id="574789"/>
    <lineage>
        <taxon>Eukaryota</taxon>
        <taxon>Fungi</taxon>
        <taxon>Dikarya</taxon>
        <taxon>Ascomycota</taxon>
        <taxon>Pezizomycotina</taxon>
        <taxon>Dothideomycetes</taxon>
        <taxon>Pleosporomycetidae</taxon>
        <taxon>Mytilinidiales</taxon>
        <taxon>Mytilinidiaceae</taxon>
        <taxon>Mytilinidion</taxon>
    </lineage>
</organism>
<reference evidence="4" key="3">
    <citation type="submission" date="2025-04" db="UniProtKB">
        <authorList>
            <consortium name="RefSeq"/>
        </authorList>
    </citation>
    <scope>IDENTIFICATION</scope>
    <source>
        <strain evidence="4">CBS 304.34</strain>
    </source>
</reference>
<gene>
    <name evidence="2 4" type="ORF">BDZ99DRAFT_253876</name>
</gene>
<keyword evidence="3" id="KW-1185">Reference proteome</keyword>
<sequence length="613" mass="67663">MSEFQTQASVSAWCFAPIALVKRAERRVQLIPQTRFCLPVSSHRVLTILIYTYLHHTMSLTKTISPASSVPNITELRRQLQYGNNHPTFSDDIKMFRKNYRTPSGLVGMDLYDWSSPQHQAALEEMTNAYLEQEGRGNLYWPDDRTSANLNILQYSRDHSKIKTLTKQLMFRLNQQQYRNHKYKGKERSGGDETHERDRSVTDPINVDGSDSKSNNPFGSHPGIWIKYDTVGKSSSSEKNRVSSTTAQANPASVGVSVNVSGTKDADEEDVYTVPLSPEPLTSTKQHRITTLQFPSQSAGSSDATASSNKRAAEPVDCNQTATSSKRTRPSSFKPNGDGSYSLPTYAAKKSAPGYMPRNSPRGRKARQKPDCATDEQIREAIGSPTESEIQVTTEQDEAQGQLSNASTDTHVENVSPNLGDQAGQPSTESGSKSTIEPENTTTSAATPLNTAINPLYSSVPPTPTSMEGSIQPATNEATPPKPTPAPKPTISFVYSVISSRVPILQTKLWQPKGKFQDKTLANVFHELELDENVHGLVFTLEGPGCRSEGGQIDRDDEVSFEGMKRMFNKQIRACVASHASNSKPLLFEFEIEPLKGEEPARGPEAEEEDFIW</sequence>
<dbReference type="EMBL" id="MU003696">
    <property type="protein sequence ID" value="KAF2813326.1"/>
    <property type="molecule type" value="Genomic_DNA"/>
</dbReference>
<feature type="region of interest" description="Disordered" evidence="1">
    <location>
        <begin position="293"/>
        <end position="486"/>
    </location>
</feature>
<feature type="compositionally biased region" description="Polar residues" evidence="1">
    <location>
        <begin position="318"/>
        <end position="334"/>
    </location>
</feature>
<feature type="compositionally biased region" description="Basic and acidic residues" evidence="1">
    <location>
        <begin position="186"/>
        <end position="201"/>
    </location>
</feature>
<dbReference type="GeneID" id="54454612"/>
<dbReference type="AlphaFoldDB" id="A0A6A6YWJ0"/>
<feature type="region of interest" description="Disordered" evidence="1">
    <location>
        <begin position="176"/>
        <end position="259"/>
    </location>
</feature>
<evidence type="ECO:0000313" key="4">
    <source>
        <dbReference type="RefSeq" id="XP_033580290.1"/>
    </source>
</evidence>
<name>A0A6A6YWJ0_9PEZI</name>
<reference evidence="4" key="2">
    <citation type="submission" date="2020-04" db="EMBL/GenBank/DDBJ databases">
        <authorList>
            <consortium name="NCBI Genome Project"/>
        </authorList>
    </citation>
    <scope>NUCLEOTIDE SEQUENCE</scope>
    <source>
        <strain evidence="4">CBS 304.34</strain>
    </source>
</reference>
<evidence type="ECO:0000256" key="1">
    <source>
        <dbReference type="SAM" id="MobiDB-lite"/>
    </source>
</evidence>
<evidence type="ECO:0000313" key="2">
    <source>
        <dbReference type="EMBL" id="KAF2813326.1"/>
    </source>
</evidence>
<dbReference type="OrthoDB" id="5138733at2759"/>
<feature type="compositionally biased region" description="Basic and acidic residues" evidence="1">
    <location>
        <begin position="368"/>
        <end position="379"/>
    </location>
</feature>
<accession>A0A6A6YWJ0</accession>
<dbReference type="Proteomes" id="UP000504636">
    <property type="component" value="Unplaced"/>
</dbReference>
<dbReference type="RefSeq" id="XP_033580290.1">
    <property type="nucleotide sequence ID" value="XM_033713719.1"/>
</dbReference>
<feature type="compositionally biased region" description="Polar residues" evidence="1">
    <location>
        <begin position="245"/>
        <end position="259"/>
    </location>
</feature>
<reference evidence="2 4" key="1">
    <citation type="journal article" date="2020" name="Stud. Mycol.">
        <title>101 Dothideomycetes genomes: a test case for predicting lifestyles and emergence of pathogens.</title>
        <authorList>
            <person name="Haridas S."/>
            <person name="Albert R."/>
            <person name="Binder M."/>
            <person name="Bloem J."/>
            <person name="Labutti K."/>
            <person name="Salamov A."/>
            <person name="Andreopoulos B."/>
            <person name="Baker S."/>
            <person name="Barry K."/>
            <person name="Bills G."/>
            <person name="Bluhm B."/>
            <person name="Cannon C."/>
            <person name="Castanera R."/>
            <person name="Culley D."/>
            <person name="Daum C."/>
            <person name="Ezra D."/>
            <person name="Gonzalez J."/>
            <person name="Henrissat B."/>
            <person name="Kuo A."/>
            <person name="Liang C."/>
            <person name="Lipzen A."/>
            <person name="Lutzoni F."/>
            <person name="Magnuson J."/>
            <person name="Mondo S."/>
            <person name="Nolan M."/>
            <person name="Ohm R."/>
            <person name="Pangilinan J."/>
            <person name="Park H.-J."/>
            <person name="Ramirez L."/>
            <person name="Alfaro M."/>
            <person name="Sun H."/>
            <person name="Tritt A."/>
            <person name="Yoshinaga Y."/>
            <person name="Zwiers L.-H."/>
            <person name="Turgeon B."/>
            <person name="Goodwin S."/>
            <person name="Spatafora J."/>
            <person name="Crous P."/>
            <person name="Grigoriev I."/>
        </authorList>
    </citation>
    <scope>NUCLEOTIDE SEQUENCE</scope>
    <source>
        <strain evidence="2 4">CBS 304.34</strain>
    </source>
</reference>
<feature type="compositionally biased region" description="Polar residues" evidence="1">
    <location>
        <begin position="293"/>
        <end position="310"/>
    </location>
</feature>